<dbReference type="GeneID" id="98317916"/>
<gene>
    <name evidence="1" type="ORF">FC89_GL001841</name>
</gene>
<accession>A0A0R1VQT7</accession>
<sequence length="85" mass="9933">MVYQSEDEQFDSGLLKQQERLAIYCDYYAIDQAEIKRDPALLDYIVSHQQILDELISGYTEMGPINRQICDEFVDCECDDENKNS</sequence>
<dbReference type="EMBL" id="AZGB01000002">
    <property type="protein sequence ID" value="KRM08154.1"/>
    <property type="molecule type" value="Genomic_DNA"/>
</dbReference>
<comment type="caution">
    <text evidence="1">The sequence shown here is derived from an EMBL/GenBank/DDBJ whole genome shotgun (WGS) entry which is preliminary data.</text>
</comment>
<dbReference type="AlphaFoldDB" id="A0A0R1VQT7"/>
<protein>
    <submittedName>
        <fullName evidence="1">Uncharacterized protein</fullName>
    </submittedName>
</protein>
<name>A0A0R1VQT7_9LACO</name>
<dbReference type="PATRIC" id="fig|1423750.3.peg.1885"/>
<organism evidence="1 2">
    <name type="scientific">Liquorilactobacillus ghanensis DSM 18630</name>
    <dbReference type="NCBI Taxonomy" id="1423750"/>
    <lineage>
        <taxon>Bacteria</taxon>
        <taxon>Bacillati</taxon>
        <taxon>Bacillota</taxon>
        <taxon>Bacilli</taxon>
        <taxon>Lactobacillales</taxon>
        <taxon>Lactobacillaceae</taxon>
        <taxon>Liquorilactobacillus</taxon>
    </lineage>
</organism>
<dbReference type="RefSeq" id="WP_057870662.1">
    <property type="nucleotide sequence ID" value="NZ_AZGB01000002.1"/>
</dbReference>
<evidence type="ECO:0000313" key="1">
    <source>
        <dbReference type="EMBL" id="KRM08154.1"/>
    </source>
</evidence>
<evidence type="ECO:0000313" key="2">
    <source>
        <dbReference type="Proteomes" id="UP000051451"/>
    </source>
</evidence>
<dbReference type="OrthoDB" id="2166423at2"/>
<keyword evidence="2" id="KW-1185">Reference proteome</keyword>
<dbReference type="InterPro" id="IPR013321">
    <property type="entry name" value="Arc_rbn_hlx_hlx"/>
</dbReference>
<dbReference type="STRING" id="1423750.FC89_GL001841"/>
<dbReference type="Proteomes" id="UP000051451">
    <property type="component" value="Unassembled WGS sequence"/>
</dbReference>
<proteinExistence type="predicted"/>
<dbReference type="GO" id="GO:0006355">
    <property type="term" value="P:regulation of DNA-templated transcription"/>
    <property type="evidence" value="ECO:0007669"/>
    <property type="project" value="InterPro"/>
</dbReference>
<dbReference type="Gene3D" id="1.10.1220.10">
    <property type="entry name" value="Met repressor-like"/>
    <property type="match status" value="1"/>
</dbReference>
<reference evidence="1 2" key="1">
    <citation type="journal article" date="2015" name="Genome Announc.">
        <title>Expanding the biotechnology potential of lactobacilli through comparative genomics of 213 strains and associated genera.</title>
        <authorList>
            <person name="Sun Z."/>
            <person name="Harris H.M."/>
            <person name="McCann A."/>
            <person name="Guo C."/>
            <person name="Argimon S."/>
            <person name="Zhang W."/>
            <person name="Yang X."/>
            <person name="Jeffery I.B."/>
            <person name="Cooney J.C."/>
            <person name="Kagawa T.F."/>
            <person name="Liu W."/>
            <person name="Song Y."/>
            <person name="Salvetti E."/>
            <person name="Wrobel A."/>
            <person name="Rasinkangas P."/>
            <person name="Parkhill J."/>
            <person name="Rea M.C."/>
            <person name="O'Sullivan O."/>
            <person name="Ritari J."/>
            <person name="Douillard F.P."/>
            <person name="Paul Ross R."/>
            <person name="Yang R."/>
            <person name="Briner A.E."/>
            <person name="Felis G.E."/>
            <person name="de Vos W.M."/>
            <person name="Barrangou R."/>
            <person name="Klaenhammer T.R."/>
            <person name="Caufield P.W."/>
            <person name="Cui Y."/>
            <person name="Zhang H."/>
            <person name="O'Toole P.W."/>
        </authorList>
    </citation>
    <scope>NUCLEOTIDE SEQUENCE [LARGE SCALE GENOMIC DNA]</scope>
    <source>
        <strain evidence="1 2">DSM 18630</strain>
    </source>
</reference>